<evidence type="ECO:0000256" key="1">
    <source>
        <dbReference type="SAM" id="MobiDB-lite"/>
    </source>
</evidence>
<name>A0A5C1YGW2_9MICO</name>
<protein>
    <submittedName>
        <fullName evidence="2">DUF2252 domain-containing protein</fullName>
    </submittedName>
</protein>
<dbReference type="Proteomes" id="UP000324678">
    <property type="component" value="Chromosome"/>
</dbReference>
<dbReference type="InterPro" id="IPR018721">
    <property type="entry name" value="DUF2252"/>
</dbReference>
<organism evidence="2 3">
    <name type="scientific">Agromyces intestinalis</name>
    <dbReference type="NCBI Taxonomy" id="2592652"/>
    <lineage>
        <taxon>Bacteria</taxon>
        <taxon>Bacillati</taxon>
        <taxon>Actinomycetota</taxon>
        <taxon>Actinomycetes</taxon>
        <taxon>Micrococcales</taxon>
        <taxon>Microbacteriaceae</taxon>
        <taxon>Agromyces</taxon>
    </lineage>
</organism>
<dbReference type="EMBL" id="CP043505">
    <property type="protein sequence ID" value="QEO14650.1"/>
    <property type="molecule type" value="Genomic_DNA"/>
</dbReference>
<dbReference type="KEGG" id="ail:FLP10_09660"/>
<gene>
    <name evidence="2" type="ORF">FLP10_09660</name>
</gene>
<dbReference type="RefSeq" id="WP_149160669.1">
    <property type="nucleotide sequence ID" value="NZ_CP043505.1"/>
</dbReference>
<keyword evidence="3" id="KW-1185">Reference proteome</keyword>
<evidence type="ECO:0000313" key="3">
    <source>
        <dbReference type="Proteomes" id="UP000324678"/>
    </source>
</evidence>
<accession>A0A5C1YGW2</accession>
<reference evidence="2 3" key="1">
    <citation type="submission" date="2019-09" db="EMBL/GenBank/DDBJ databases">
        <title>Genome sequencing of strain KACC 19306.</title>
        <authorList>
            <person name="Heo J."/>
            <person name="Kim S.-J."/>
            <person name="Kim J.-S."/>
            <person name="Hong S.-B."/>
            <person name="Kwon S.-W."/>
        </authorList>
    </citation>
    <scope>NUCLEOTIDE SEQUENCE [LARGE SCALE GENOMIC DNA]</scope>
    <source>
        <strain evidence="2 3">KACC 19306</strain>
    </source>
</reference>
<dbReference type="Pfam" id="PF10009">
    <property type="entry name" value="DUF2252"/>
    <property type="match status" value="1"/>
</dbReference>
<proteinExistence type="predicted"/>
<evidence type="ECO:0000313" key="2">
    <source>
        <dbReference type="EMBL" id="QEO14650.1"/>
    </source>
</evidence>
<dbReference type="PANTHER" id="PTHR39441:SF1">
    <property type="entry name" value="DUF2252 DOMAIN-CONTAINING PROTEIN"/>
    <property type="match status" value="1"/>
</dbReference>
<feature type="compositionally biased region" description="Basic and acidic residues" evidence="1">
    <location>
        <begin position="21"/>
        <end position="44"/>
    </location>
</feature>
<dbReference type="PANTHER" id="PTHR39441">
    <property type="entry name" value="DUF2252 DOMAIN-CONTAINING PROTEIN"/>
    <property type="match status" value="1"/>
</dbReference>
<sequence length="488" mass="52969">MTDTVASADASIARLGAHRPTRSERRAAGAAVRDRLPHEAHAEPNAEPNAESSADEHGRDPVAVIEAQGRTRLPDLLALRHGRMAASPFAFYRGAAAIMADDLRAAPDTGIETQLCGDAHLSNVGLFASPERSLLIDLNDFDETAVGPFEWDVKRMAASFELAGRARGFAPEQRARIISRLLTSYAEAIDVASRTPVLEMATARLDADAMIARVRGELRPEVAERVVKGIAKTRQRDSADAVARLADQVGGSYRFRTNAPTLVPLRELTEHTGIDQATGIDRVEAMLLGYRSSLTEAHARILDRFRVVDVALKVVGVGSVGTRAWVVLLTGNGKRDVLVLQAKEAQRSVLEPPDRPSAYAHQGERVVHGQRRLQAFGDVLLGYTRVVGLDGQERDFYVRQFRDWKGSAEPERMERSTMKLYAEYCGIVLARAHARGGDAATISGYLGDGNAFARALVQFAAAYADRTERDHAALVDAITSGRLPAVAP</sequence>
<feature type="region of interest" description="Disordered" evidence="1">
    <location>
        <begin position="1"/>
        <end position="58"/>
    </location>
</feature>
<dbReference type="AlphaFoldDB" id="A0A5C1YGW2"/>
<dbReference type="OrthoDB" id="1491115at2"/>